<dbReference type="InterPro" id="IPR025635">
    <property type="entry name" value="DUF4293"/>
</dbReference>
<dbReference type="RefSeq" id="WP_264280556.1">
    <property type="nucleotide sequence ID" value="NZ_CP107006.1"/>
</dbReference>
<proteinExistence type="predicted"/>
<dbReference type="EMBL" id="CP107006">
    <property type="protein sequence ID" value="UYQ92264.1"/>
    <property type="molecule type" value="Genomic_DNA"/>
</dbReference>
<feature type="transmembrane region" description="Helical" evidence="1">
    <location>
        <begin position="113"/>
        <end position="136"/>
    </location>
</feature>
<protein>
    <submittedName>
        <fullName evidence="2">DUF4293 domain-containing protein</fullName>
    </submittedName>
</protein>
<keyword evidence="3" id="KW-1185">Reference proteome</keyword>
<evidence type="ECO:0000313" key="2">
    <source>
        <dbReference type="EMBL" id="UYQ92264.1"/>
    </source>
</evidence>
<sequence>MIQRIQSLYLLLAAGAGAATWFYNLWKANVNAGTSTYVKYFNAQESYLVFIVYMVIVALALLCIFLYKNRKLQFRLTVLNVFLTAAAIILQYFKVQATANALEQKGQQIISSSYLPAAFLPVLMLILLILAARGIYKDEKLIKSLDRLR</sequence>
<evidence type="ECO:0000256" key="1">
    <source>
        <dbReference type="SAM" id="Phobius"/>
    </source>
</evidence>
<keyword evidence="1" id="KW-0472">Membrane</keyword>
<evidence type="ECO:0000313" key="3">
    <source>
        <dbReference type="Proteomes" id="UP001162741"/>
    </source>
</evidence>
<keyword evidence="1" id="KW-1133">Transmembrane helix</keyword>
<reference evidence="2" key="1">
    <citation type="submission" date="2022-10" db="EMBL/GenBank/DDBJ databases">
        <title>Chitinophaga sp. nov., isolated from soil.</title>
        <authorList>
            <person name="Jeon C.O."/>
        </authorList>
    </citation>
    <scope>NUCLEOTIDE SEQUENCE</scope>
    <source>
        <strain evidence="2">R8</strain>
    </source>
</reference>
<organism evidence="2 3">
    <name type="scientific">Chitinophaga horti</name>
    <dbReference type="NCBI Taxonomy" id="2920382"/>
    <lineage>
        <taxon>Bacteria</taxon>
        <taxon>Pseudomonadati</taxon>
        <taxon>Bacteroidota</taxon>
        <taxon>Chitinophagia</taxon>
        <taxon>Chitinophagales</taxon>
        <taxon>Chitinophagaceae</taxon>
        <taxon>Chitinophaga</taxon>
    </lineage>
</organism>
<dbReference type="Pfam" id="PF14126">
    <property type="entry name" value="DUF4293"/>
    <property type="match status" value="1"/>
</dbReference>
<gene>
    <name evidence="2" type="ORF">MKQ68_19440</name>
</gene>
<accession>A0ABY6J1U9</accession>
<name>A0ABY6J1U9_9BACT</name>
<feature type="transmembrane region" description="Helical" evidence="1">
    <location>
        <begin position="74"/>
        <end position="93"/>
    </location>
</feature>
<feature type="transmembrane region" description="Helical" evidence="1">
    <location>
        <begin position="46"/>
        <end position="67"/>
    </location>
</feature>
<dbReference type="Proteomes" id="UP001162741">
    <property type="component" value="Chromosome"/>
</dbReference>
<feature type="transmembrane region" description="Helical" evidence="1">
    <location>
        <begin position="7"/>
        <end position="26"/>
    </location>
</feature>
<keyword evidence="1" id="KW-0812">Transmembrane</keyword>